<proteinExistence type="predicted"/>
<organism evidence="2 3">
    <name type="scientific">Dryococelus australis</name>
    <dbReference type="NCBI Taxonomy" id="614101"/>
    <lineage>
        <taxon>Eukaryota</taxon>
        <taxon>Metazoa</taxon>
        <taxon>Ecdysozoa</taxon>
        <taxon>Arthropoda</taxon>
        <taxon>Hexapoda</taxon>
        <taxon>Insecta</taxon>
        <taxon>Pterygota</taxon>
        <taxon>Neoptera</taxon>
        <taxon>Polyneoptera</taxon>
        <taxon>Phasmatodea</taxon>
        <taxon>Verophasmatodea</taxon>
        <taxon>Anareolatae</taxon>
        <taxon>Phasmatidae</taxon>
        <taxon>Eurycanthinae</taxon>
        <taxon>Dryococelus</taxon>
    </lineage>
</organism>
<name>A0ABQ9GXR7_9NEOP</name>
<sequence>MFGTCTEDDESVYLILSVWHLVYTAKRYDENGDEALGVHVSVALGGNPENPMITKSGDIEFGIAAPNLSSTFKMQLRHSIAKGSTNVLRRVGSAKHRARQIVYGSERASQKQSSDTHKTPCDRVKRCRERKINIEASERVNVDIKLDPGSELGSFNLGSGKMLVQPCIRRGCNSTLPTAPTRQCSYWIKEQCLADSRQRGTSPEKDFKIRRSLQHGSVRSCLLTCSVVHELTASRWSERNKALLTKEEGGRMGKAWRRGGSSKPGAARVNKRRSSESVGAWLAARVRVVAPSIPSRHAGPVESSLSLAPRVQAAGPEHQGRLAHPELSALTPASIIVHHRRSYFPCKYRSRSCISSAKTLSRFYVVHIKAKSRLLFLPVSPLSGRSKGTTLPAIISFTKSHKSKRGNADKRSKCPIVPDKLRAYTITGLLANSLCDKRAEYLPLRGRGANPRLLDYRWPTLPLSYGSTAPTHLLWAVHVPATAVHNNRHPRYWRYPTLHFAPDLTERGKEDQGQIGTSDTGRNCVPSNRLEAKRRNVPVLKQTFHWPLHSVCVAISIVLPPQKSPTVPAKVYVNVPLCWAYVDSSTRADNTTVRLLAFHQGEPGSIPGRDTPGYSQMGIVSDDEAGRRVFSGIFPFRTGPCIPALLHSRLNFVHWPRVYPGQLRPVTYNTFTVTSHFSEALLKFFFQDIPPPLTNKAQPSLENYTKGQCTEFQTVNFSRDKSSSLNIALQLERRCLLIQATASGNKYSKRKQNGVYRGRTVSLHRLHDSSGPWIVPPQGAWNLNWAALMKRDCLLPRTSFVRPVSTAMFASLEVPERLLGNRGAPGDLGSRPRGLALRNLQLLFIPHHPKAFLHRPTHFSSPLLGRAVLPAAGGTTLRVYNFVK</sequence>
<keyword evidence="3" id="KW-1185">Reference proteome</keyword>
<feature type="region of interest" description="Disordered" evidence="1">
    <location>
        <begin position="506"/>
        <end position="526"/>
    </location>
</feature>
<evidence type="ECO:0000313" key="3">
    <source>
        <dbReference type="Proteomes" id="UP001159363"/>
    </source>
</evidence>
<dbReference type="EMBL" id="JARBHB010000008">
    <property type="protein sequence ID" value="KAJ8876826.1"/>
    <property type="molecule type" value="Genomic_DNA"/>
</dbReference>
<dbReference type="Proteomes" id="UP001159363">
    <property type="component" value="Chromosome 7"/>
</dbReference>
<accession>A0ABQ9GXR7</accession>
<evidence type="ECO:0000313" key="2">
    <source>
        <dbReference type="EMBL" id="KAJ8876826.1"/>
    </source>
</evidence>
<reference evidence="2 3" key="1">
    <citation type="submission" date="2023-02" db="EMBL/GenBank/DDBJ databases">
        <title>LHISI_Scaffold_Assembly.</title>
        <authorList>
            <person name="Stuart O.P."/>
            <person name="Cleave R."/>
            <person name="Magrath M.J.L."/>
            <person name="Mikheyev A.S."/>
        </authorList>
    </citation>
    <scope>NUCLEOTIDE SEQUENCE [LARGE SCALE GENOMIC DNA]</scope>
    <source>
        <strain evidence="2">Daus_M_001</strain>
        <tissue evidence="2">Leg muscle</tissue>
    </source>
</reference>
<evidence type="ECO:0000256" key="1">
    <source>
        <dbReference type="SAM" id="MobiDB-lite"/>
    </source>
</evidence>
<comment type="caution">
    <text evidence="2">The sequence shown here is derived from an EMBL/GenBank/DDBJ whole genome shotgun (WGS) entry which is preliminary data.</text>
</comment>
<protein>
    <submittedName>
        <fullName evidence="2">Uncharacterized protein</fullName>
    </submittedName>
</protein>
<gene>
    <name evidence="2" type="ORF">PR048_021273</name>
</gene>
<feature type="region of interest" description="Disordered" evidence="1">
    <location>
        <begin position="103"/>
        <end position="122"/>
    </location>
</feature>